<organism evidence="2 3">
    <name type="scientific">Arthrobacter glacialis</name>
    <dbReference type="NCBI Taxonomy" id="1664"/>
    <lineage>
        <taxon>Bacteria</taxon>
        <taxon>Bacillati</taxon>
        <taxon>Actinomycetota</taxon>
        <taxon>Actinomycetes</taxon>
        <taxon>Micrococcales</taxon>
        <taxon>Micrococcaceae</taxon>
        <taxon>Arthrobacter</taxon>
    </lineage>
</organism>
<dbReference type="Proteomes" id="UP000237061">
    <property type="component" value="Unassembled WGS sequence"/>
</dbReference>
<dbReference type="InterPro" id="IPR052917">
    <property type="entry name" value="Stress-Dev_Protein"/>
</dbReference>
<evidence type="ECO:0000259" key="1">
    <source>
        <dbReference type="Pfam" id="PF16242"/>
    </source>
</evidence>
<dbReference type="SUPFAM" id="SSF50475">
    <property type="entry name" value="FMN-binding split barrel"/>
    <property type="match status" value="1"/>
</dbReference>
<dbReference type="PANTHER" id="PTHR34818:SF1">
    <property type="entry name" value="PROTEIN BLI-3"/>
    <property type="match status" value="1"/>
</dbReference>
<keyword evidence="3" id="KW-1185">Reference proteome</keyword>
<dbReference type="Pfam" id="PF16242">
    <property type="entry name" value="Pyrid_ox_like"/>
    <property type="match status" value="1"/>
</dbReference>
<gene>
    <name evidence="2" type="ORF">CVS27_16240</name>
</gene>
<evidence type="ECO:0000313" key="3">
    <source>
        <dbReference type="Proteomes" id="UP000237061"/>
    </source>
</evidence>
<dbReference type="Gene3D" id="2.30.110.10">
    <property type="entry name" value="Electron Transport, Fmn-binding Protein, Chain A"/>
    <property type="match status" value="1"/>
</dbReference>
<dbReference type="InterPro" id="IPR038725">
    <property type="entry name" value="YdaG_split_barrel_FMN-bd"/>
</dbReference>
<dbReference type="EMBL" id="PPXC01000014">
    <property type="protein sequence ID" value="POH72428.1"/>
    <property type="molecule type" value="Genomic_DNA"/>
</dbReference>
<reference evidence="2 3" key="1">
    <citation type="submission" date="2018-01" db="EMBL/GenBank/DDBJ databases">
        <title>Arthrobacter sp. nov., from glaciers in China.</title>
        <authorList>
            <person name="Liu Q."/>
            <person name="Xin Y.-H."/>
        </authorList>
    </citation>
    <scope>NUCLEOTIDE SEQUENCE [LARGE SCALE GENOMIC DNA]</scope>
    <source>
        <strain evidence="2 3">HLT2-12-2</strain>
    </source>
</reference>
<accession>A0A2S3ZT82</accession>
<evidence type="ECO:0000313" key="2">
    <source>
        <dbReference type="EMBL" id="POH72428.1"/>
    </source>
</evidence>
<dbReference type="PANTHER" id="PTHR34818">
    <property type="entry name" value="PROTEIN BLI-3"/>
    <property type="match status" value="1"/>
</dbReference>
<sequence length="203" mass="22424">MSAAWWWPRLPQPSNDAANPAFDHTSMSLDLNTESIHNRRIRHMSQNENIHKVMEIVEHHRICMLTTVGDDGAIMGWPMTVTKVEDNGELWFFSSTGTGPVAAIGTEARVNLSFGGKNEWLSVHGSAVVITSEPKARELWNEAAAAFYPNGPESKDLVLVRVRPDGAQYWEAPGGAISTIFQWAKARLTGEVIDAGESQKVEL</sequence>
<proteinExistence type="predicted"/>
<name>A0A2S3ZT82_ARTGL</name>
<dbReference type="AlphaFoldDB" id="A0A2S3ZT82"/>
<protein>
    <submittedName>
        <fullName evidence="2">Pyridoxamine 5'-phosphate oxidase</fullName>
    </submittedName>
</protein>
<comment type="caution">
    <text evidence="2">The sequence shown here is derived from an EMBL/GenBank/DDBJ whole genome shotgun (WGS) entry which is preliminary data.</text>
</comment>
<feature type="domain" description="General stress protein FMN-binding split barrel" evidence="1">
    <location>
        <begin position="48"/>
        <end position="194"/>
    </location>
</feature>
<dbReference type="InterPro" id="IPR012349">
    <property type="entry name" value="Split_barrel_FMN-bd"/>
</dbReference>